<evidence type="ECO:0000313" key="2">
    <source>
        <dbReference type="EMBL" id="PIR72961.1"/>
    </source>
</evidence>
<feature type="transmembrane region" description="Helical" evidence="1">
    <location>
        <begin position="99"/>
        <end position="119"/>
    </location>
</feature>
<keyword evidence="1" id="KW-0472">Membrane</keyword>
<evidence type="ECO:0000256" key="1">
    <source>
        <dbReference type="SAM" id="Phobius"/>
    </source>
</evidence>
<dbReference type="Proteomes" id="UP000228508">
    <property type="component" value="Unassembled WGS sequence"/>
</dbReference>
<name>A0A2H0TLC4_9BACT</name>
<dbReference type="EMBL" id="PFCH01000021">
    <property type="protein sequence ID" value="PIR72961.1"/>
    <property type="molecule type" value="Genomic_DNA"/>
</dbReference>
<dbReference type="AlphaFoldDB" id="A0A2H0TLC4"/>
<accession>A0A2H0TLC4</accession>
<gene>
    <name evidence="2" type="ORF">COV26_01090</name>
</gene>
<reference evidence="3" key="1">
    <citation type="submission" date="2017-09" db="EMBL/GenBank/DDBJ databases">
        <title>Depth-based differentiation of microbial function through sediment-hosted aquifers and enrichment of novel symbionts in the deep terrestrial subsurface.</title>
        <authorList>
            <person name="Probst A.J."/>
            <person name="Ladd B."/>
            <person name="Jarett J.K."/>
            <person name="Geller-Mcgrath D.E."/>
            <person name="Sieber C.M.K."/>
            <person name="Emerson J.B."/>
            <person name="Anantharaman K."/>
            <person name="Thomas B.C."/>
            <person name="Malmstrom R."/>
            <person name="Stieglmeier M."/>
            <person name="Klingl A."/>
            <person name="Woyke T."/>
            <person name="Ryan C.M."/>
            <person name="Banfield J.F."/>
        </authorList>
    </citation>
    <scope>NUCLEOTIDE SEQUENCE [LARGE SCALE GENOMIC DNA]</scope>
</reference>
<comment type="caution">
    <text evidence="2">The sequence shown here is derived from an EMBL/GenBank/DDBJ whole genome shotgun (WGS) entry which is preliminary data.</text>
</comment>
<keyword evidence="1" id="KW-0812">Transmembrane</keyword>
<protein>
    <submittedName>
        <fullName evidence="2">Uncharacterized protein</fullName>
    </submittedName>
</protein>
<evidence type="ECO:0000313" key="3">
    <source>
        <dbReference type="Proteomes" id="UP000228508"/>
    </source>
</evidence>
<feature type="transmembrane region" description="Helical" evidence="1">
    <location>
        <begin position="46"/>
        <end position="63"/>
    </location>
</feature>
<feature type="transmembrane region" description="Helical" evidence="1">
    <location>
        <begin position="70"/>
        <end position="87"/>
    </location>
</feature>
<keyword evidence="1" id="KW-1133">Transmembrane helix</keyword>
<organism evidence="2 3">
    <name type="scientific">Candidatus Nealsonbacteria bacterium CG10_big_fil_rev_8_21_14_0_10_36_23</name>
    <dbReference type="NCBI Taxonomy" id="1974709"/>
    <lineage>
        <taxon>Bacteria</taxon>
        <taxon>Candidatus Nealsoniibacteriota</taxon>
    </lineage>
</organism>
<proteinExistence type="predicted"/>
<feature type="transmembrane region" description="Helical" evidence="1">
    <location>
        <begin position="21"/>
        <end position="40"/>
    </location>
</feature>
<sequence length="138" mass="16257">MEKIKIIKNSLRSKCFQKVSRHLTVALYFLLGILILQRSAGKGEFFSVYLLAFLIWAGSNIFIPIKEKFITIIGLIFLFCTPFLIILKIDHVIIEDFVIYVFEILILSVVQEVLYFFNIRKHFFDIGRKLFFFISGFF</sequence>